<organism evidence="1 2">
    <name type="scientific">Maritalea myrionectae</name>
    <dbReference type="NCBI Taxonomy" id="454601"/>
    <lineage>
        <taxon>Bacteria</taxon>
        <taxon>Pseudomonadati</taxon>
        <taxon>Pseudomonadota</taxon>
        <taxon>Alphaproteobacteria</taxon>
        <taxon>Hyphomicrobiales</taxon>
        <taxon>Devosiaceae</taxon>
        <taxon>Maritalea</taxon>
    </lineage>
</organism>
<evidence type="ECO:0000313" key="2">
    <source>
        <dbReference type="Proteomes" id="UP000258927"/>
    </source>
</evidence>
<dbReference type="KEGG" id="mmyr:MXMO3_01710"/>
<evidence type="ECO:0000313" key="1">
    <source>
        <dbReference type="EMBL" id="AVX04236.1"/>
    </source>
</evidence>
<dbReference type="EMBL" id="CP021330">
    <property type="protein sequence ID" value="AVX04236.1"/>
    <property type="molecule type" value="Genomic_DNA"/>
</dbReference>
<keyword evidence="2" id="KW-1185">Reference proteome</keyword>
<dbReference type="RefSeq" id="WP_117395580.1">
    <property type="nucleotide sequence ID" value="NZ_CP021330.1"/>
</dbReference>
<sequence>MADKLSVYNEALRHVRQRALASLTEEGKARRALDREYNNSVDDVLSKGLWNFAFKKVEISADTDLDPNFGLDYAFTKPDDYVRLASISDSPELESGLLRYDDDKDNWYADVDTIYVKYVSNDTAYGYSINDWPRPFAKAVAADLAEKVALEITGDVSIRNSAVVIARDELHEARRLDAVDERVKFAPAGTWTTRRFGARRRSKRDRM</sequence>
<dbReference type="Proteomes" id="UP000258927">
    <property type="component" value="Chromosome"/>
</dbReference>
<accession>A0A2R4MEB6</accession>
<protein>
    <submittedName>
        <fullName evidence="1">Uncharacterized protein</fullName>
    </submittedName>
</protein>
<name>A0A2R4MEB6_9HYPH</name>
<reference evidence="1 2" key="1">
    <citation type="submission" date="2017-05" db="EMBL/GenBank/DDBJ databases">
        <title>Genome Analysis of Maritalea myrionectae HL2708#5.</title>
        <authorList>
            <consortium name="Cotde Inc.-PKNU"/>
            <person name="Jang D."/>
            <person name="Oh H.-M."/>
        </authorList>
    </citation>
    <scope>NUCLEOTIDE SEQUENCE [LARGE SCALE GENOMIC DNA]</scope>
    <source>
        <strain evidence="1 2">HL2708#5</strain>
    </source>
</reference>
<gene>
    <name evidence="1" type="ORF">MXMO3_01710</name>
</gene>
<dbReference type="AlphaFoldDB" id="A0A2R4MEB6"/>
<proteinExistence type="predicted"/>